<evidence type="ECO:0000313" key="2">
    <source>
        <dbReference type="Proteomes" id="UP000320806"/>
    </source>
</evidence>
<gene>
    <name evidence="1" type="ORF">FB459_2034</name>
</gene>
<sequence length="68" mass="7024">MSTADCDRTYMAAVSLIGACEGSPGAEGVISGSPTGHCDRFDDALETITQAFARIRAETAQPTEGDCP</sequence>
<dbReference type="Proteomes" id="UP000320806">
    <property type="component" value="Unassembled WGS sequence"/>
</dbReference>
<name>A0A542EGV4_9MICO</name>
<protein>
    <submittedName>
        <fullName evidence="1">Uncharacterized protein</fullName>
    </submittedName>
</protein>
<accession>A0A542EGV4</accession>
<keyword evidence="2" id="KW-1185">Reference proteome</keyword>
<evidence type="ECO:0000313" key="1">
    <source>
        <dbReference type="EMBL" id="TQJ14567.1"/>
    </source>
</evidence>
<reference evidence="1 2" key="1">
    <citation type="submission" date="2019-06" db="EMBL/GenBank/DDBJ databases">
        <title>Sequencing the genomes of 1000 actinobacteria strains.</title>
        <authorList>
            <person name="Klenk H.-P."/>
        </authorList>
    </citation>
    <scope>NUCLEOTIDE SEQUENCE [LARGE SCALE GENOMIC DNA]</scope>
    <source>
        <strain evidence="1 2">DSM 19828</strain>
    </source>
</reference>
<comment type="caution">
    <text evidence="1">The sequence shown here is derived from an EMBL/GenBank/DDBJ whole genome shotgun (WGS) entry which is preliminary data.</text>
</comment>
<proteinExistence type="predicted"/>
<dbReference type="AlphaFoldDB" id="A0A542EGV4"/>
<organism evidence="1 2">
    <name type="scientific">Yimella lutea</name>
    <dbReference type="NCBI Taxonomy" id="587872"/>
    <lineage>
        <taxon>Bacteria</taxon>
        <taxon>Bacillati</taxon>
        <taxon>Actinomycetota</taxon>
        <taxon>Actinomycetes</taxon>
        <taxon>Micrococcales</taxon>
        <taxon>Dermacoccaceae</taxon>
        <taxon>Yimella</taxon>
    </lineage>
</organism>
<dbReference type="EMBL" id="VFMO01000001">
    <property type="protein sequence ID" value="TQJ14567.1"/>
    <property type="molecule type" value="Genomic_DNA"/>
</dbReference>